<protein>
    <recommendedName>
        <fullName evidence="2">Succinate dehydrogenase assembly factor 4, mitochondrial</fullName>
    </recommendedName>
</protein>
<evidence type="ECO:0000313" key="4">
    <source>
        <dbReference type="Proteomes" id="UP000078348"/>
    </source>
</evidence>
<dbReference type="InterPro" id="IPR012875">
    <property type="entry name" value="SDHF4"/>
</dbReference>
<dbReference type="Proteomes" id="UP000078348">
    <property type="component" value="Unassembled WGS sequence"/>
</dbReference>
<name>A0A196S9I2_BLAHN</name>
<comment type="caution">
    <text evidence="3">The sequence shown here is derived from an EMBL/GenBank/DDBJ whole genome shotgun (WGS) entry which is preliminary data.</text>
</comment>
<evidence type="ECO:0000256" key="1">
    <source>
        <dbReference type="ARBA" id="ARBA00005701"/>
    </source>
</evidence>
<dbReference type="PANTHER" id="PTHR28524">
    <property type="entry name" value="SUCCINATE DEHYDROGENASE ASSEMBLY FACTOR 4, MITOCHONDRIAL"/>
    <property type="match status" value="1"/>
</dbReference>
<dbReference type="OrthoDB" id="201362at2759"/>
<dbReference type="PANTHER" id="PTHR28524:SF3">
    <property type="entry name" value="SUCCINATE DEHYDROGENASE ASSEMBLY FACTOR 4, MITOCHONDRIAL"/>
    <property type="match status" value="1"/>
</dbReference>
<evidence type="ECO:0000256" key="2">
    <source>
        <dbReference type="ARBA" id="ARBA00022170"/>
    </source>
</evidence>
<gene>
    <name evidence="3" type="ORF">AV274_5645</name>
</gene>
<dbReference type="EMBL" id="LXWW01000528">
    <property type="protein sequence ID" value="OAO12649.1"/>
    <property type="molecule type" value="Genomic_DNA"/>
</dbReference>
<comment type="similarity">
    <text evidence="1">Belongs to the SDHAF4 family.</text>
</comment>
<evidence type="ECO:0000313" key="3">
    <source>
        <dbReference type="EMBL" id="OAO12649.1"/>
    </source>
</evidence>
<dbReference type="GO" id="GO:0005739">
    <property type="term" value="C:mitochondrion"/>
    <property type="evidence" value="ECO:0007669"/>
    <property type="project" value="TreeGrafter"/>
</dbReference>
<reference evidence="3 4" key="1">
    <citation type="submission" date="2016-05" db="EMBL/GenBank/DDBJ databases">
        <title>Nuclear genome of Blastocystis sp. subtype 1 NandII.</title>
        <authorList>
            <person name="Gentekaki E."/>
            <person name="Curtis B."/>
            <person name="Stairs C."/>
            <person name="Eme L."/>
            <person name="Herman E."/>
            <person name="Klimes V."/>
            <person name="Arias M.C."/>
            <person name="Elias M."/>
            <person name="Hilliou F."/>
            <person name="Klute M."/>
            <person name="Malik S.-B."/>
            <person name="Pightling A."/>
            <person name="Rachubinski R."/>
            <person name="Salas D."/>
            <person name="Schlacht A."/>
            <person name="Suga H."/>
            <person name="Archibald J."/>
            <person name="Ball S.G."/>
            <person name="Clark G."/>
            <person name="Dacks J."/>
            <person name="Van Der Giezen M."/>
            <person name="Tsaousis A."/>
            <person name="Roger A."/>
        </authorList>
    </citation>
    <scope>NUCLEOTIDE SEQUENCE [LARGE SCALE GENOMIC DNA]</scope>
    <source>
        <strain evidence="4">ATCC 50177 / NandII</strain>
    </source>
</reference>
<dbReference type="Pfam" id="PF07896">
    <property type="entry name" value="DUF1674"/>
    <property type="match status" value="1"/>
</dbReference>
<organism evidence="3 4">
    <name type="scientific">Blastocystis sp. subtype 1 (strain ATCC 50177 / NandII)</name>
    <dbReference type="NCBI Taxonomy" id="478820"/>
    <lineage>
        <taxon>Eukaryota</taxon>
        <taxon>Sar</taxon>
        <taxon>Stramenopiles</taxon>
        <taxon>Bigyra</taxon>
        <taxon>Opalozoa</taxon>
        <taxon>Opalinata</taxon>
        <taxon>Blastocystidae</taxon>
        <taxon>Blastocystis</taxon>
    </lineage>
</organism>
<dbReference type="AlphaFoldDB" id="A0A196S9I2"/>
<proteinExistence type="inferred from homology"/>
<dbReference type="GO" id="GO:0034553">
    <property type="term" value="P:mitochondrial respiratory chain complex II assembly"/>
    <property type="evidence" value="ECO:0007669"/>
    <property type="project" value="TreeGrafter"/>
</dbReference>
<keyword evidence="4" id="KW-1185">Reference proteome</keyword>
<sequence>MLSLVVRACSRPSVMINVMGVTASKRFMGLFRSSEVEDNAEENCPKAKEFDDLMDKKEQMRAKAASKIAEKDRMPADYPFEMDEEDYVPMVDPKTGEWNPPRGCFIGAEPTRYGDWEIKGRCFDF</sequence>
<accession>A0A196S9I2</accession>